<accession>M1VEP5</accession>
<organism evidence="9 10">
    <name type="scientific">Cyanidioschyzon merolae (strain NIES-3377 / 10D)</name>
    <name type="common">Unicellular red alga</name>
    <dbReference type="NCBI Taxonomy" id="280699"/>
    <lineage>
        <taxon>Eukaryota</taxon>
        <taxon>Rhodophyta</taxon>
        <taxon>Bangiophyceae</taxon>
        <taxon>Cyanidiales</taxon>
        <taxon>Cyanidiaceae</taxon>
        <taxon>Cyanidioschyzon</taxon>
    </lineage>
</organism>
<dbReference type="InterPro" id="IPR039309">
    <property type="entry name" value="BT1"/>
</dbReference>
<dbReference type="STRING" id="280699.M1VEP5"/>
<feature type="transmembrane region" description="Helical" evidence="8">
    <location>
        <begin position="436"/>
        <end position="456"/>
    </location>
</feature>
<name>M1VEP5_CYAM1</name>
<evidence type="ECO:0000313" key="9">
    <source>
        <dbReference type="EMBL" id="BAM81387.1"/>
    </source>
</evidence>
<keyword evidence="10" id="KW-1185">Reference proteome</keyword>
<evidence type="ECO:0000256" key="3">
    <source>
        <dbReference type="ARBA" id="ARBA00022448"/>
    </source>
</evidence>
<feature type="region of interest" description="Disordered" evidence="7">
    <location>
        <begin position="587"/>
        <end position="611"/>
    </location>
</feature>
<dbReference type="Gramene" id="CMN318CT">
    <property type="protein sequence ID" value="CMN318CT"/>
    <property type="gene ID" value="CMN318C"/>
</dbReference>
<evidence type="ECO:0000256" key="1">
    <source>
        <dbReference type="ARBA" id="ARBA00004141"/>
    </source>
</evidence>
<dbReference type="InterPro" id="IPR004324">
    <property type="entry name" value="FBT"/>
</dbReference>
<dbReference type="PANTHER" id="PTHR31585">
    <property type="entry name" value="FOLATE-BIOPTERIN TRANSPORTER 1, CHLOROPLASTIC"/>
    <property type="match status" value="1"/>
</dbReference>
<evidence type="ECO:0000256" key="2">
    <source>
        <dbReference type="ARBA" id="ARBA00007015"/>
    </source>
</evidence>
<keyword evidence="5 8" id="KW-1133">Transmembrane helix</keyword>
<dbReference type="CDD" id="cd17484">
    <property type="entry name" value="MFS_FBT"/>
    <property type="match status" value="1"/>
</dbReference>
<dbReference type="InterPro" id="IPR036259">
    <property type="entry name" value="MFS_trans_sf"/>
</dbReference>
<dbReference type="Pfam" id="PF03092">
    <property type="entry name" value="BT1"/>
    <property type="match status" value="1"/>
</dbReference>
<dbReference type="GO" id="GO:0016020">
    <property type="term" value="C:membrane"/>
    <property type="evidence" value="ECO:0007669"/>
    <property type="project" value="UniProtKB-SubCell"/>
</dbReference>
<dbReference type="NCBIfam" id="TIGR00788">
    <property type="entry name" value="fbt"/>
    <property type="match status" value="1"/>
</dbReference>
<evidence type="ECO:0000256" key="8">
    <source>
        <dbReference type="SAM" id="Phobius"/>
    </source>
</evidence>
<evidence type="ECO:0000256" key="5">
    <source>
        <dbReference type="ARBA" id="ARBA00022989"/>
    </source>
</evidence>
<keyword evidence="6 8" id="KW-0472">Membrane</keyword>
<feature type="transmembrane region" description="Helical" evidence="8">
    <location>
        <begin position="405"/>
        <end position="424"/>
    </location>
</feature>
<dbReference type="AlphaFoldDB" id="M1VEP5"/>
<dbReference type="PANTHER" id="PTHR31585:SF0">
    <property type="entry name" value="FOLATE-BIOPTERIN TRANSPORTER 1, CHLOROPLASTIC"/>
    <property type="match status" value="1"/>
</dbReference>
<reference evidence="9 10" key="1">
    <citation type="journal article" date="2004" name="Nature">
        <title>Genome sequence of the ultrasmall unicellular red alga Cyanidioschyzon merolae 10D.</title>
        <authorList>
            <person name="Matsuzaki M."/>
            <person name="Misumi O."/>
            <person name="Shin-i T."/>
            <person name="Maruyama S."/>
            <person name="Takahara M."/>
            <person name="Miyagishima S."/>
            <person name="Mori T."/>
            <person name="Nishida K."/>
            <person name="Yagisawa F."/>
            <person name="Nishida K."/>
            <person name="Yoshida Y."/>
            <person name="Nishimura Y."/>
            <person name="Nakao S."/>
            <person name="Kobayashi T."/>
            <person name="Momoyama Y."/>
            <person name="Higashiyama T."/>
            <person name="Minoda A."/>
            <person name="Sano M."/>
            <person name="Nomoto H."/>
            <person name="Oishi K."/>
            <person name="Hayashi H."/>
            <person name="Ohta F."/>
            <person name="Nishizaka S."/>
            <person name="Haga S."/>
            <person name="Miura S."/>
            <person name="Morishita T."/>
            <person name="Kabeya Y."/>
            <person name="Terasawa K."/>
            <person name="Suzuki Y."/>
            <person name="Ishii Y."/>
            <person name="Asakawa S."/>
            <person name="Takano H."/>
            <person name="Ohta N."/>
            <person name="Kuroiwa H."/>
            <person name="Tanaka K."/>
            <person name="Shimizu N."/>
            <person name="Sugano S."/>
            <person name="Sato N."/>
            <person name="Nozaki H."/>
            <person name="Ogasawara N."/>
            <person name="Kohara Y."/>
            <person name="Kuroiwa T."/>
        </authorList>
    </citation>
    <scope>NUCLEOTIDE SEQUENCE [LARGE SCALE GENOMIC DNA]</scope>
    <source>
        <strain evidence="9 10">10D</strain>
    </source>
</reference>
<evidence type="ECO:0000256" key="7">
    <source>
        <dbReference type="SAM" id="MobiDB-lite"/>
    </source>
</evidence>
<dbReference type="OrthoDB" id="754047at2759"/>
<proteinExistence type="inferred from homology"/>
<comment type="subcellular location">
    <subcellularLocation>
        <location evidence="1">Membrane</location>
        <topology evidence="1">Multi-pass membrane protein</topology>
    </subcellularLocation>
</comment>
<dbReference type="KEGG" id="cme:CYME_CMN318C"/>
<feature type="transmembrane region" description="Helical" evidence="8">
    <location>
        <begin position="130"/>
        <end position="154"/>
    </location>
</feature>
<dbReference type="Proteomes" id="UP000007014">
    <property type="component" value="Chromosome 14"/>
</dbReference>
<feature type="transmembrane region" description="Helical" evidence="8">
    <location>
        <begin position="259"/>
        <end position="280"/>
    </location>
</feature>
<sequence length="611" mass="67333">MHARAKGPVAPQVYRLAFSTAAAPWRARSQQQACGVQTRSAPPEAAQETLSLDTFTPGNLHISKPAPCIRRMRWPAWRHGRFRLLMKRERPVLASRRSVRFVAASRRKLAKLRTLLLERLLQGYEPTPELASILLVYLVQGVLGLARLATVFYFKDELKLSPSQLAMLSGVQTLPWTIKPLYGFLSDAVPLFGYHRRSYLSLAGALGAASWLGLATWAHTPAQALLCSTLASLAVAISDVVADGLVVERVRENSQERAGSLQSLCWGISAFGGLVTSYFSGSLLERFTPRQIFLMTATFPLMISTVSFFIDERPSYSEQALVQERSTGSAASQDGSRVHQATKWSRYSEQVARDARELLSKLWNAIRQPSILYPTAFVFLWQATPSAETAFFYYMTNELHFGPEFLGRIRIISSAAMLVGVFVYNRFLQRVPIKSMLRWSTILSVPLGLSQLILVTGLNTRWGIPNSWFVLGDAAVLTALGQVAFMPTLVLAARLCPPGAESVVFATLMSLYNASGVLGTEMGALLTQVLGVTEQNFTNLWALITICNLSSLLPLLFIDFLDRAPIDRNAAMSSTDTAAAASEEFTDLDGLERGHSSVTESTKNANARSRR</sequence>
<dbReference type="OMA" id="GIDDHWF"/>
<feature type="transmembrane region" description="Helical" evidence="8">
    <location>
        <begin position="292"/>
        <end position="310"/>
    </location>
</feature>
<evidence type="ECO:0000313" key="10">
    <source>
        <dbReference type="Proteomes" id="UP000007014"/>
    </source>
</evidence>
<dbReference type="EMBL" id="AP006496">
    <property type="protein sequence ID" value="BAM81387.1"/>
    <property type="molecule type" value="Genomic_DNA"/>
</dbReference>
<feature type="transmembrane region" description="Helical" evidence="8">
    <location>
        <begin position="223"/>
        <end position="247"/>
    </location>
</feature>
<evidence type="ECO:0000256" key="4">
    <source>
        <dbReference type="ARBA" id="ARBA00022692"/>
    </source>
</evidence>
<evidence type="ECO:0000256" key="6">
    <source>
        <dbReference type="ARBA" id="ARBA00023136"/>
    </source>
</evidence>
<keyword evidence="4 8" id="KW-0812">Transmembrane</keyword>
<dbReference type="SUPFAM" id="SSF103473">
    <property type="entry name" value="MFS general substrate transporter"/>
    <property type="match status" value="1"/>
</dbReference>
<feature type="transmembrane region" description="Helical" evidence="8">
    <location>
        <begin position="371"/>
        <end position="393"/>
    </location>
</feature>
<feature type="transmembrane region" description="Helical" evidence="8">
    <location>
        <begin position="540"/>
        <end position="558"/>
    </location>
</feature>
<dbReference type="Gene3D" id="1.20.1250.20">
    <property type="entry name" value="MFS general substrate transporter like domains"/>
    <property type="match status" value="1"/>
</dbReference>
<dbReference type="GeneID" id="16995215"/>
<feature type="transmembrane region" description="Helical" evidence="8">
    <location>
        <begin position="503"/>
        <end position="520"/>
    </location>
</feature>
<comment type="similarity">
    <text evidence="2">Belongs to the major facilitator superfamily. Folate-biopterin transporter (TC 2.A.71) family.</text>
</comment>
<feature type="transmembrane region" description="Helical" evidence="8">
    <location>
        <begin position="199"/>
        <end position="217"/>
    </location>
</feature>
<gene>
    <name evidence="9" type="ORF">CYME_CMN318C</name>
</gene>
<dbReference type="eggNOG" id="ENOG502QPYM">
    <property type="taxonomic scope" value="Eukaryota"/>
</dbReference>
<dbReference type="RefSeq" id="XP_005537423.1">
    <property type="nucleotide sequence ID" value="XM_005537366.1"/>
</dbReference>
<protein>
    <submittedName>
        <fullName evidence="9">Folate monoglutamate transporter</fullName>
    </submittedName>
</protein>
<feature type="compositionally biased region" description="Polar residues" evidence="7">
    <location>
        <begin position="596"/>
        <end position="611"/>
    </location>
</feature>
<reference evidence="9 10" key="2">
    <citation type="journal article" date="2007" name="BMC Biol.">
        <title>A 100%-complete sequence reveals unusually simple genomic features in the hot-spring red alga Cyanidioschyzon merolae.</title>
        <authorList>
            <person name="Nozaki H."/>
            <person name="Takano H."/>
            <person name="Misumi O."/>
            <person name="Terasawa K."/>
            <person name="Matsuzaki M."/>
            <person name="Maruyama S."/>
            <person name="Nishida K."/>
            <person name="Yagisawa F."/>
            <person name="Yoshida Y."/>
            <person name="Fujiwara T."/>
            <person name="Takio S."/>
            <person name="Tamura K."/>
            <person name="Chung S.J."/>
            <person name="Nakamura S."/>
            <person name="Kuroiwa H."/>
            <person name="Tanaka K."/>
            <person name="Sato N."/>
            <person name="Kuroiwa T."/>
        </authorList>
    </citation>
    <scope>NUCLEOTIDE SEQUENCE [LARGE SCALE GENOMIC DNA]</scope>
    <source>
        <strain evidence="9 10">10D</strain>
    </source>
</reference>
<dbReference type="HOGENOM" id="CLU_018563_3_2_1"/>
<feature type="transmembrane region" description="Helical" evidence="8">
    <location>
        <begin position="468"/>
        <end position="491"/>
    </location>
</feature>
<keyword evidence="3" id="KW-0813">Transport</keyword>